<evidence type="ECO:0000256" key="5">
    <source>
        <dbReference type="HAMAP-Rule" id="MF_03048"/>
    </source>
</evidence>
<dbReference type="UniPathway" id="UPA00988"/>
<dbReference type="EMBL" id="JYDW01000067">
    <property type="protein sequence ID" value="KRZ57847.1"/>
    <property type="molecule type" value="Genomic_DNA"/>
</dbReference>
<evidence type="ECO:0000256" key="4">
    <source>
        <dbReference type="ARBA" id="ARBA00022786"/>
    </source>
</evidence>
<dbReference type="GO" id="GO:0002098">
    <property type="term" value="P:tRNA wobble uridine modification"/>
    <property type="evidence" value="ECO:0007669"/>
    <property type="project" value="UniProtKB-UniRule"/>
</dbReference>
<evidence type="ECO:0000313" key="8">
    <source>
        <dbReference type="Proteomes" id="UP000054721"/>
    </source>
</evidence>
<dbReference type="InterPro" id="IPR012675">
    <property type="entry name" value="Beta-grasp_dom_sf"/>
</dbReference>
<evidence type="ECO:0000313" key="7">
    <source>
        <dbReference type="EMBL" id="KRZ57847.1"/>
    </source>
</evidence>
<dbReference type="GO" id="GO:0034227">
    <property type="term" value="P:tRNA thio-modification"/>
    <property type="evidence" value="ECO:0007669"/>
    <property type="project" value="UniProtKB-UniRule"/>
</dbReference>
<keyword evidence="4 5" id="KW-0833">Ubl conjugation pathway</keyword>
<organism evidence="7 8">
    <name type="scientific">Trichinella nativa</name>
    <dbReference type="NCBI Taxonomy" id="6335"/>
    <lineage>
        <taxon>Eukaryota</taxon>
        <taxon>Metazoa</taxon>
        <taxon>Ecdysozoa</taxon>
        <taxon>Nematoda</taxon>
        <taxon>Enoplea</taxon>
        <taxon>Dorylaimia</taxon>
        <taxon>Trichinellida</taxon>
        <taxon>Trichinellidae</taxon>
        <taxon>Trichinella</taxon>
    </lineage>
</organism>
<evidence type="ECO:0000256" key="1">
    <source>
        <dbReference type="ARBA" id="ARBA00022490"/>
    </source>
</evidence>
<dbReference type="OrthoDB" id="3196451at2759"/>
<comment type="pathway">
    <text evidence="5 6">tRNA modification; 5-methoxycarbonylmethyl-2-thiouridine-tRNA biosynthesis.</text>
</comment>
<evidence type="ECO:0000256" key="2">
    <source>
        <dbReference type="ARBA" id="ARBA00022499"/>
    </source>
</evidence>
<name>A0A0V1LER0_9BILA</name>
<comment type="caution">
    <text evidence="7">The sequence shown here is derived from an EMBL/GenBank/DDBJ whole genome shotgun (WGS) entry which is preliminary data.</text>
</comment>
<dbReference type="GO" id="GO:0005829">
    <property type="term" value="C:cytosol"/>
    <property type="evidence" value="ECO:0007669"/>
    <property type="project" value="UniProtKB-UniRule"/>
</dbReference>
<evidence type="ECO:0000256" key="6">
    <source>
        <dbReference type="RuleBase" id="RU361182"/>
    </source>
</evidence>
<dbReference type="GO" id="GO:0032447">
    <property type="term" value="P:protein urmylation"/>
    <property type="evidence" value="ECO:0007669"/>
    <property type="project" value="UniProtKB-UniRule"/>
</dbReference>
<comment type="subcellular location">
    <subcellularLocation>
        <location evidence="5 6">Cytoplasm</location>
    </subcellularLocation>
</comment>
<proteinExistence type="inferred from homology"/>
<keyword evidence="2 5" id="KW-1017">Isopeptide bond</keyword>
<keyword evidence="3 5" id="KW-0819">tRNA processing</keyword>
<dbReference type="HAMAP" id="MF_03048">
    <property type="entry name" value="Urm1"/>
    <property type="match status" value="1"/>
</dbReference>
<gene>
    <name evidence="7" type="ORF">T02_1557</name>
</gene>
<evidence type="ECO:0000256" key="3">
    <source>
        <dbReference type="ARBA" id="ARBA00022694"/>
    </source>
</evidence>
<dbReference type="AlphaFoldDB" id="A0A0V1LER0"/>
<dbReference type="InterPro" id="IPR016155">
    <property type="entry name" value="Mopterin_synth/thiamin_S_b"/>
</dbReference>
<comment type="similarity">
    <text evidence="5 6">Belongs to the URM1 family.</text>
</comment>
<dbReference type="Pfam" id="PF09138">
    <property type="entry name" value="Urm1"/>
    <property type="match status" value="1"/>
</dbReference>
<dbReference type="Gene3D" id="3.10.20.30">
    <property type="match status" value="1"/>
</dbReference>
<dbReference type="InterPro" id="IPR015221">
    <property type="entry name" value="Urm1"/>
</dbReference>
<comment type="caution">
    <text evidence="5">Lacks conserved residue(s) required for the propagation of feature annotation.</text>
</comment>
<sequence>MDGWMDESGFVQFGLFDFGHRRNELKFGKFNFEAKKHRTGVVNMQLTLEFVGGSERLLKCPQQMHEIELNNTDDDGRAWTLASLFQWIKQNMLLVNNCSMLICGNSVRPGILVLINEVDWELCNGLQYVLKPNDKVTFISTLHGVNR</sequence>
<accession>A0A0V1LER0</accession>
<comment type="PTM">
    <text evidence="5">C-terminal thiocarboxylation occurs in 2 steps, it is first acyl-adenylated (-COAMP) via the hesA/moeB/thiF part of the MOCS3/UBA4 homolog, then thiocarboxylated (-COSH) via the rhodanese domain of the MOCS3/UBA4 homolog.</text>
</comment>
<keyword evidence="8" id="KW-1185">Reference proteome</keyword>
<dbReference type="PANTHER" id="PTHR14986">
    <property type="entry name" value="RURM1 PROTEIN"/>
    <property type="match status" value="1"/>
</dbReference>
<keyword evidence="1 5" id="KW-0963">Cytoplasm</keyword>
<comment type="function">
    <text evidence="5">Acts as a sulfur carrier required for 2-thiolation of mcm(5)S(2)U at tRNA wobble positions of cytosolic tRNA(Lys), tRNA(Glu) and tRNA(Gln). Serves as sulfur donor in tRNA 2-thiolation reaction by being thiocarboxylated (-COSH) at its C-terminus by the MOCS3/UBA4 homolog. The sulfur is then transferred to tRNA to form 2-thiolation of mcm(5)S(2)U. Also acts as a ubiquitin-like protein (UBL) that is covalently conjugated via an isopeptide bond to lysine residues of target proteins. The thiocarboxylated form serves as substrate for conjugation and oxidative stress specifically induces the formation of UBL-protein conjugates.</text>
</comment>
<protein>
    <recommendedName>
        <fullName evidence="5">Ubiquitin-related modifier 1 homolog</fullName>
    </recommendedName>
</protein>
<reference evidence="7 8" key="1">
    <citation type="submission" date="2015-05" db="EMBL/GenBank/DDBJ databases">
        <title>Evolution of Trichinella species and genotypes.</title>
        <authorList>
            <person name="Korhonen P.K."/>
            <person name="Edoardo P."/>
            <person name="Giuseppe L.R."/>
            <person name="Gasser R.B."/>
        </authorList>
    </citation>
    <scope>NUCLEOTIDE SEQUENCE [LARGE SCALE GENOMIC DNA]</scope>
    <source>
        <strain evidence="7">ISS10</strain>
    </source>
</reference>
<dbReference type="Proteomes" id="UP000054721">
    <property type="component" value="Unassembled WGS sequence"/>
</dbReference>
<dbReference type="CDD" id="cd01764">
    <property type="entry name" value="Ubl_Urm1"/>
    <property type="match status" value="1"/>
</dbReference>
<dbReference type="SUPFAM" id="SSF54285">
    <property type="entry name" value="MoaD/ThiS"/>
    <property type="match status" value="1"/>
</dbReference>